<keyword evidence="3" id="KW-0663">Pyridoxal phosphate</keyword>
<dbReference type="SUPFAM" id="SSF56752">
    <property type="entry name" value="D-aminoacid aminotransferase-like PLP-dependent enzymes"/>
    <property type="match status" value="1"/>
</dbReference>
<gene>
    <name evidence="4" type="ORF">ENL26_00605</name>
</gene>
<dbReference type="InterPro" id="IPR001544">
    <property type="entry name" value="Aminotrans_IV"/>
</dbReference>
<dbReference type="InterPro" id="IPR036038">
    <property type="entry name" value="Aminotransferase-like"/>
</dbReference>
<dbReference type="Proteomes" id="UP000886129">
    <property type="component" value="Unassembled WGS sequence"/>
</dbReference>
<dbReference type="Pfam" id="PF01063">
    <property type="entry name" value="Aminotran_4"/>
    <property type="match status" value="1"/>
</dbReference>
<proteinExistence type="inferred from homology"/>
<dbReference type="GO" id="GO:0008652">
    <property type="term" value="P:amino acid biosynthetic process"/>
    <property type="evidence" value="ECO:0007669"/>
    <property type="project" value="UniProtKB-ARBA"/>
</dbReference>
<evidence type="ECO:0000256" key="3">
    <source>
        <dbReference type="ARBA" id="ARBA00022898"/>
    </source>
</evidence>
<keyword evidence="4" id="KW-0808">Transferase</keyword>
<dbReference type="GO" id="GO:0046394">
    <property type="term" value="P:carboxylic acid biosynthetic process"/>
    <property type="evidence" value="ECO:0007669"/>
    <property type="project" value="UniProtKB-ARBA"/>
</dbReference>
<dbReference type="Gene3D" id="3.20.10.10">
    <property type="entry name" value="D-amino Acid Aminotransferase, subunit A, domain 2"/>
    <property type="match status" value="1"/>
</dbReference>
<dbReference type="InterPro" id="IPR043132">
    <property type="entry name" value="BCAT-like_C"/>
</dbReference>
<sequence>MKAFLDGKFIEKKERLITLENRGLTFGDGLFEVLRVKDGHIFFFEDHLARMKSSAVFFGIPFPYSLDEIKDRARELIAFNGIDDGELYIELTRGIDQNREHKYPSENTQPTFFMLAIPLREIDPSNWERGTVVFGFPDLRHKLCEHKTINLLPNVMAKNFAYKRGGYEALMYREDSKGRYATEGGSSNYFLVKNHTVITPEIDNILPGITRSKVVKLLKENGVEVVERRVYYDEFLKADEVFLVSTVSMVMPVRKIDNKQLAAPDKITLKAMELYRKLIDEEKGRC</sequence>
<evidence type="ECO:0000313" key="4">
    <source>
        <dbReference type="EMBL" id="HHF08259.1"/>
    </source>
</evidence>
<dbReference type="GO" id="GO:0005829">
    <property type="term" value="C:cytosol"/>
    <property type="evidence" value="ECO:0007669"/>
    <property type="project" value="TreeGrafter"/>
</dbReference>
<comment type="caution">
    <text evidence="4">The sequence shown here is derived from an EMBL/GenBank/DDBJ whole genome shotgun (WGS) entry which is preliminary data.</text>
</comment>
<dbReference type="FunFam" id="3.20.10.10:FF:000002">
    <property type="entry name" value="D-alanine aminotransferase"/>
    <property type="match status" value="1"/>
</dbReference>
<organism evidence="4">
    <name type="scientific">Kosmotoga arenicorallina</name>
    <dbReference type="NCBI Taxonomy" id="688066"/>
    <lineage>
        <taxon>Bacteria</taxon>
        <taxon>Thermotogati</taxon>
        <taxon>Thermotogota</taxon>
        <taxon>Thermotogae</taxon>
        <taxon>Kosmotogales</taxon>
        <taxon>Kosmotogaceae</taxon>
        <taxon>Kosmotoga</taxon>
    </lineage>
</organism>
<protein>
    <submittedName>
        <fullName evidence="4">Aminotransferase class IV</fullName>
    </submittedName>
</protein>
<evidence type="ECO:0000256" key="2">
    <source>
        <dbReference type="ARBA" id="ARBA00009320"/>
    </source>
</evidence>
<dbReference type="AlphaFoldDB" id="A0A7C5DWP6"/>
<dbReference type="Gene3D" id="3.30.470.10">
    <property type="match status" value="1"/>
</dbReference>
<dbReference type="PANTHER" id="PTHR42743:SF11">
    <property type="entry name" value="AMINODEOXYCHORISMATE LYASE"/>
    <property type="match status" value="1"/>
</dbReference>
<name>A0A7C5DWP6_9BACT</name>
<dbReference type="InterPro" id="IPR050571">
    <property type="entry name" value="Class-IV_PLP-Dep_Aminotrnsfr"/>
</dbReference>
<dbReference type="GO" id="GO:0008483">
    <property type="term" value="F:transaminase activity"/>
    <property type="evidence" value="ECO:0007669"/>
    <property type="project" value="UniProtKB-KW"/>
</dbReference>
<dbReference type="InterPro" id="IPR043131">
    <property type="entry name" value="BCAT-like_N"/>
</dbReference>
<keyword evidence="4" id="KW-0032">Aminotransferase</keyword>
<evidence type="ECO:0000256" key="1">
    <source>
        <dbReference type="ARBA" id="ARBA00001933"/>
    </source>
</evidence>
<comment type="cofactor">
    <cofactor evidence="1">
        <name>pyridoxal 5'-phosphate</name>
        <dbReference type="ChEBI" id="CHEBI:597326"/>
    </cofactor>
</comment>
<comment type="similarity">
    <text evidence="2">Belongs to the class-IV pyridoxal-phosphate-dependent aminotransferase family.</text>
</comment>
<dbReference type="PANTHER" id="PTHR42743">
    <property type="entry name" value="AMINO-ACID AMINOTRANSFERASE"/>
    <property type="match status" value="1"/>
</dbReference>
<accession>A0A7C5DWP6</accession>
<reference evidence="4" key="1">
    <citation type="journal article" date="2020" name="mSystems">
        <title>Genome- and Community-Level Interaction Insights into Carbon Utilization and Element Cycling Functions of Hydrothermarchaeota in Hydrothermal Sediment.</title>
        <authorList>
            <person name="Zhou Z."/>
            <person name="Liu Y."/>
            <person name="Xu W."/>
            <person name="Pan J."/>
            <person name="Luo Z.H."/>
            <person name="Li M."/>
        </authorList>
    </citation>
    <scope>NUCLEOTIDE SEQUENCE [LARGE SCALE GENOMIC DNA]</scope>
    <source>
        <strain evidence="4">HyVt-80</strain>
    </source>
</reference>
<dbReference type="EMBL" id="DRTH01000030">
    <property type="protein sequence ID" value="HHF08259.1"/>
    <property type="molecule type" value="Genomic_DNA"/>
</dbReference>